<proteinExistence type="predicted"/>
<evidence type="ECO:0000256" key="1">
    <source>
        <dbReference type="SAM" id="MobiDB-lite"/>
    </source>
</evidence>
<dbReference type="AlphaFoldDB" id="A0A9Q3S0I0"/>
<accession>A0A9Q3S0I0</accession>
<feature type="compositionally biased region" description="Low complexity" evidence="1">
    <location>
        <begin position="213"/>
        <end position="223"/>
    </location>
</feature>
<evidence type="ECO:0000313" key="2">
    <source>
        <dbReference type="EMBL" id="MBY6217964.1"/>
    </source>
</evidence>
<dbReference type="EMBL" id="JAHVKP010000001">
    <property type="protein sequence ID" value="MBY6217964.1"/>
    <property type="molecule type" value="Genomic_DNA"/>
</dbReference>
<dbReference type="Proteomes" id="UP000824927">
    <property type="component" value="Unassembled WGS sequence"/>
</dbReference>
<sequence>MTVTPASAAELPQLVRAAPAHADEAPVFDIENSQTAEHRRYRRYRYRRGPDAGDVIAGVLIIGAIAAAADRASRRDRDRDYRDRDYRDRDYRDRDYPDYRRDDVRYDDGRGIDRAVRMCIDRVERDTRVETVDRVDRTARGWQVEGTIFNGDAFTCTIGENGRIRDIDYGDRDARYIPGDEDLDDDFARADVEDRQWDDDRYAAERARIDGGIAADAGDAQAAYPGGPIEGEDEVDGDLEIGTGYPGA</sequence>
<comment type="caution">
    <text evidence="2">The sequence shown here is derived from an EMBL/GenBank/DDBJ whole genome shotgun (WGS) entry which is preliminary data.</text>
</comment>
<gene>
    <name evidence="2" type="ORF">KUV31_06360</name>
</gene>
<evidence type="ECO:0000313" key="3">
    <source>
        <dbReference type="Proteomes" id="UP000824927"/>
    </source>
</evidence>
<name>A0A9Q3S0I0_9SPHN</name>
<reference evidence="2" key="1">
    <citation type="submission" date="2021-06" db="EMBL/GenBank/DDBJ databases">
        <title>50 bacteria genomes isolated from Dapeng, Shenzhen, China.</title>
        <authorList>
            <person name="Zheng W."/>
            <person name="Yu S."/>
            <person name="Huang Y."/>
        </authorList>
    </citation>
    <scope>NUCLEOTIDE SEQUENCE</scope>
    <source>
        <strain evidence="2">DP4N28-2</strain>
    </source>
</reference>
<feature type="region of interest" description="Disordered" evidence="1">
    <location>
        <begin position="213"/>
        <end position="248"/>
    </location>
</feature>
<dbReference type="RefSeq" id="WP_222404942.1">
    <property type="nucleotide sequence ID" value="NZ_JAHVKP010000001.1"/>
</dbReference>
<protein>
    <submittedName>
        <fullName evidence="2">Uncharacterized protein</fullName>
    </submittedName>
</protein>
<organism evidence="2 3">
    <name type="scientific">Qipengyuania aquimaris</name>
    <dbReference type="NCBI Taxonomy" id="255984"/>
    <lineage>
        <taxon>Bacteria</taxon>
        <taxon>Pseudomonadati</taxon>
        <taxon>Pseudomonadota</taxon>
        <taxon>Alphaproteobacteria</taxon>
        <taxon>Sphingomonadales</taxon>
        <taxon>Erythrobacteraceae</taxon>
        <taxon>Qipengyuania</taxon>
    </lineage>
</organism>
<feature type="compositionally biased region" description="Acidic residues" evidence="1">
    <location>
        <begin position="230"/>
        <end position="239"/>
    </location>
</feature>